<sequence length="161" mass="17465">MDRALEEARAAERDGDVPVGALVVRDGEKLASGRNRREVDADPTAHAELVAIRRAARALGQWRLDDCWLYVTLEPCVMCAGALVNARLPALVFGAHDPKAGAVGSLYDVCRDERLNHQVAVTGGVRADEAGEMLQRFFRARRARSRRNHRIASLGPAGGVA</sequence>
<organism evidence="10 11">
    <name type="scientific">Egibacter rhizosphaerae</name>
    <dbReference type="NCBI Taxonomy" id="1670831"/>
    <lineage>
        <taxon>Bacteria</taxon>
        <taxon>Bacillati</taxon>
        <taxon>Actinomycetota</taxon>
        <taxon>Nitriliruptoria</taxon>
        <taxon>Egibacterales</taxon>
        <taxon>Egibacteraceae</taxon>
        <taxon>Egibacter</taxon>
    </lineage>
</organism>
<protein>
    <recommendedName>
        <fullName evidence="8">tRNA-specific adenosine deaminase</fullName>
        <ecNumber evidence="8">3.5.4.33</ecNumber>
    </recommendedName>
</protein>
<dbReference type="GO" id="GO:0052717">
    <property type="term" value="F:tRNA-specific adenosine-34 deaminase activity"/>
    <property type="evidence" value="ECO:0007669"/>
    <property type="project" value="UniProtKB-UniRule"/>
</dbReference>
<dbReference type="EMBL" id="CP036402">
    <property type="protein sequence ID" value="QBI21964.1"/>
    <property type="molecule type" value="Genomic_DNA"/>
</dbReference>
<evidence type="ECO:0000256" key="7">
    <source>
        <dbReference type="ARBA" id="ARBA00048045"/>
    </source>
</evidence>
<dbReference type="EC" id="3.5.4.33" evidence="8"/>
<feature type="active site" description="Proton donor" evidence="8">
    <location>
        <position position="48"/>
    </location>
</feature>
<proteinExistence type="inferred from homology"/>
<name>A0A411YL73_9ACTN</name>
<dbReference type="PANTHER" id="PTHR11079:SF202">
    <property type="entry name" value="TRNA-SPECIFIC ADENOSINE DEAMINASE"/>
    <property type="match status" value="1"/>
</dbReference>
<dbReference type="InterPro" id="IPR058535">
    <property type="entry name" value="MafB19-deam"/>
</dbReference>
<evidence type="ECO:0000256" key="5">
    <source>
        <dbReference type="ARBA" id="ARBA00022801"/>
    </source>
</evidence>
<comment type="similarity">
    <text evidence="1">Belongs to the cytidine and deoxycytidylate deaminase family. ADAT2 subfamily.</text>
</comment>
<feature type="binding site" evidence="8">
    <location>
        <position position="79"/>
    </location>
    <ligand>
        <name>Zn(2+)</name>
        <dbReference type="ChEBI" id="CHEBI:29105"/>
        <note>catalytic</note>
    </ligand>
</feature>
<dbReference type="Pfam" id="PF14437">
    <property type="entry name" value="MafB19-deam"/>
    <property type="match status" value="1"/>
</dbReference>
<feature type="domain" description="CMP/dCMP-type deaminase" evidence="9">
    <location>
        <begin position="1"/>
        <end position="106"/>
    </location>
</feature>
<dbReference type="InterPro" id="IPR016192">
    <property type="entry name" value="APOBEC/CMP_deaminase_Zn-bd"/>
</dbReference>
<evidence type="ECO:0000313" key="10">
    <source>
        <dbReference type="EMBL" id="QBI21964.1"/>
    </source>
</evidence>
<dbReference type="CDD" id="cd01285">
    <property type="entry name" value="nucleoside_deaminase"/>
    <property type="match status" value="1"/>
</dbReference>
<comment type="cofactor">
    <cofactor evidence="8">
        <name>Zn(2+)</name>
        <dbReference type="ChEBI" id="CHEBI:29105"/>
    </cofactor>
    <text evidence="8">Binds 1 zinc ion per subunit.</text>
</comment>
<gene>
    <name evidence="8" type="primary">tadA</name>
    <name evidence="10" type="ORF">ER308_08060</name>
</gene>
<accession>A0A411YL73</accession>
<dbReference type="FunFam" id="3.40.140.10:FF:000005">
    <property type="entry name" value="tRNA-specific adenosine deaminase"/>
    <property type="match status" value="1"/>
</dbReference>
<dbReference type="InterPro" id="IPR016193">
    <property type="entry name" value="Cytidine_deaminase-like"/>
</dbReference>
<evidence type="ECO:0000256" key="2">
    <source>
        <dbReference type="ARBA" id="ARBA00011738"/>
    </source>
</evidence>
<evidence type="ECO:0000313" key="11">
    <source>
        <dbReference type="Proteomes" id="UP000291469"/>
    </source>
</evidence>
<evidence type="ECO:0000259" key="9">
    <source>
        <dbReference type="PROSITE" id="PS51747"/>
    </source>
</evidence>
<dbReference type="PROSITE" id="PS00903">
    <property type="entry name" value="CYT_DCMP_DEAMINASES_1"/>
    <property type="match status" value="1"/>
</dbReference>
<evidence type="ECO:0000256" key="1">
    <source>
        <dbReference type="ARBA" id="ARBA00010669"/>
    </source>
</evidence>
<dbReference type="Gene3D" id="3.40.140.10">
    <property type="entry name" value="Cytidine Deaminase, domain 2"/>
    <property type="match status" value="1"/>
</dbReference>
<dbReference type="GO" id="GO:0002100">
    <property type="term" value="P:tRNA wobble adenosine to inosine editing"/>
    <property type="evidence" value="ECO:0007669"/>
    <property type="project" value="UniProtKB-UniRule"/>
</dbReference>
<dbReference type="NCBIfam" id="NF008113">
    <property type="entry name" value="PRK10860.1"/>
    <property type="match status" value="1"/>
</dbReference>
<comment type="catalytic activity">
    <reaction evidence="7 8">
        <text>adenosine(34) in tRNA + H2O + H(+) = inosine(34) in tRNA + NH4(+)</text>
        <dbReference type="Rhea" id="RHEA:43168"/>
        <dbReference type="Rhea" id="RHEA-COMP:10373"/>
        <dbReference type="Rhea" id="RHEA-COMP:10374"/>
        <dbReference type="ChEBI" id="CHEBI:15377"/>
        <dbReference type="ChEBI" id="CHEBI:15378"/>
        <dbReference type="ChEBI" id="CHEBI:28938"/>
        <dbReference type="ChEBI" id="CHEBI:74411"/>
        <dbReference type="ChEBI" id="CHEBI:82852"/>
        <dbReference type="EC" id="3.5.4.33"/>
    </reaction>
</comment>
<comment type="function">
    <text evidence="8">Catalyzes the deamination of adenosine to inosine at the wobble position 34 of tRNA(Arg2).</text>
</comment>
<dbReference type="SUPFAM" id="SSF53927">
    <property type="entry name" value="Cytidine deaminase-like"/>
    <property type="match status" value="1"/>
</dbReference>
<evidence type="ECO:0000256" key="6">
    <source>
        <dbReference type="ARBA" id="ARBA00022833"/>
    </source>
</evidence>
<keyword evidence="4 8" id="KW-0479">Metal-binding</keyword>
<keyword evidence="3 8" id="KW-0819">tRNA processing</keyword>
<dbReference type="GO" id="GO:0008270">
    <property type="term" value="F:zinc ion binding"/>
    <property type="evidence" value="ECO:0007669"/>
    <property type="project" value="UniProtKB-UniRule"/>
</dbReference>
<dbReference type="AlphaFoldDB" id="A0A411YL73"/>
<dbReference type="PANTHER" id="PTHR11079">
    <property type="entry name" value="CYTOSINE DEAMINASE FAMILY MEMBER"/>
    <property type="match status" value="1"/>
</dbReference>
<evidence type="ECO:0000256" key="8">
    <source>
        <dbReference type="HAMAP-Rule" id="MF_00972"/>
    </source>
</evidence>
<keyword evidence="11" id="KW-1185">Reference proteome</keyword>
<dbReference type="KEGG" id="erz:ER308_08060"/>
<keyword evidence="5 8" id="KW-0378">Hydrolase</keyword>
<dbReference type="InterPro" id="IPR002125">
    <property type="entry name" value="CMP_dCMP_dom"/>
</dbReference>
<evidence type="ECO:0000256" key="3">
    <source>
        <dbReference type="ARBA" id="ARBA00022694"/>
    </source>
</evidence>
<comment type="subunit">
    <text evidence="2 8">Homodimer.</text>
</comment>
<dbReference type="OrthoDB" id="9802676at2"/>
<dbReference type="HAMAP" id="MF_00972">
    <property type="entry name" value="tRNA_aden_deaminase"/>
    <property type="match status" value="1"/>
</dbReference>
<keyword evidence="6 8" id="KW-0862">Zinc</keyword>
<evidence type="ECO:0000256" key="4">
    <source>
        <dbReference type="ARBA" id="ARBA00022723"/>
    </source>
</evidence>
<feature type="binding site" evidence="8">
    <location>
        <position position="46"/>
    </location>
    <ligand>
        <name>Zn(2+)</name>
        <dbReference type="ChEBI" id="CHEBI:29105"/>
        <note>catalytic</note>
    </ligand>
</feature>
<feature type="binding site" evidence="8">
    <location>
        <position position="76"/>
    </location>
    <ligand>
        <name>Zn(2+)</name>
        <dbReference type="ChEBI" id="CHEBI:29105"/>
        <note>catalytic</note>
    </ligand>
</feature>
<dbReference type="Proteomes" id="UP000291469">
    <property type="component" value="Chromosome"/>
</dbReference>
<dbReference type="InterPro" id="IPR028883">
    <property type="entry name" value="tRNA_aden_deaminase"/>
</dbReference>
<reference evidence="10 11" key="1">
    <citation type="submission" date="2019-01" db="EMBL/GenBank/DDBJ databases">
        <title>Egibacter rhizosphaerae EGI 80759T.</title>
        <authorList>
            <person name="Chen D.-D."/>
            <person name="Tian Y."/>
            <person name="Jiao J.-Y."/>
            <person name="Zhang X.-T."/>
            <person name="Zhang Y.-G."/>
            <person name="Zhang Y."/>
            <person name="Xiao M."/>
            <person name="Shu W.-S."/>
            <person name="Li W.-J."/>
        </authorList>
    </citation>
    <scope>NUCLEOTIDE SEQUENCE [LARGE SCALE GENOMIC DNA]</scope>
    <source>
        <strain evidence="10 11">EGI 80759</strain>
    </source>
</reference>
<dbReference type="PROSITE" id="PS51747">
    <property type="entry name" value="CYT_DCMP_DEAMINASES_2"/>
    <property type="match status" value="1"/>
</dbReference>